<dbReference type="eggNOG" id="COG4695">
    <property type="taxonomic scope" value="Bacteria"/>
</dbReference>
<dbReference type="STRING" id="626523.GCWU000342_01027"/>
<proteinExistence type="predicted"/>
<reference evidence="1" key="1">
    <citation type="submission" date="2009-04" db="EMBL/GenBank/DDBJ databases">
        <authorList>
            <person name="Weinstock G."/>
            <person name="Sodergren E."/>
            <person name="Clifton S."/>
            <person name="Fulton L."/>
            <person name="Fulton B."/>
            <person name="Courtney L."/>
            <person name="Fronick C."/>
            <person name="Harrison M."/>
            <person name="Strong C."/>
            <person name="Farmer C."/>
            <person name="Delahaunty K."/>
            <person name="Markovic C."/>
            <person name="Hall O."/>
            <person name="Minx P."/>
            <person name="Tomlinson C."/>
            <person name="Mitreva M."/>
            <person name="Nelson J."/>
            <person name="Hou S."/>
            <person name="Wollam A."/>
            <person name="Pepin K.H."/>
            <person name="Johnson M."/>
            <person name="Bhonagiri V."/>
            <person name="Nash W.E."/>
            <person name="Warren W."/>
            <person name="Chinwalla A."/>
            <person name="Mardis E.R."/>
            <person name="Wilson R.K."/>
        </authorList>
    </citation>
    <scope>NUCLEOTIDE SEQUENCE [LARGE SCALE GENOMIC DNA]</scope>
    <source>
        <strain evidence="1">DSM 14600</strain>
    </source>
</reference>
<evidence type="ECO:0000313" key="1">
    <source>
        <dbReference type="EMBL" id="EEP28219.1"/>
    </source>
</evidence>
<comment type="caution">
    <text evidence="1">The sequence shown here is derived from an EMBL/GenBank/DDBJ whole genome shotgun (WGS) entry which is preliminary data.</text>
</comment>
<sequence length="399" mass="44334">MGIISKIKSMFAAKQVSGVELMQQVGNNYISWSGKIYDADIVRSCIRPKVKAIGKLLAKHIRETVFEDGHKEMTVNPSNAVKFLLEEPNSLMTGQMLQEKMATQLILNANAFALIIRDEYGSPIEIYPIIGRTVKAIYDKNGQLLLEFQMMNNKAYTFPYEDIIHLRQDFNENDIFGTPIAPALTPLLDVVTTMDQGVMNAIKNSSVIRWLLSFTNSMRPEDLKTQAKDFADNFLATSNGTGVAAVDAKADAKQITPTDYVPNALQMDRTTKRIFDLFNTNAEIVSSKFSEGQYNAYFDAEVEPVLIQLGGEYTRKLFTRRERSFGNKIVFEASAWDSASISTKLSLVSMVDRGAMTPNEWRAALNMAPIPGGDVPIRRLDTQTVGNGILEKGGEGGED</sequence>
<organism evidence="1 2">
    <name type="scientific">Shuttleworthella satelles DSM 14600</name>
    <dbReference type="NCBI Taxonomy" id="626523"/>
    <lineage>
        <taxon>Bacteria</taxon>
        <taxon>Bacillati</taxon>
        <taxon>Bacillota</taxon>
        <taxon>Clostridia</taxon>
        <taxon>Lachnospirales</taxon>
        <taxon>Lachnospiraceae</taxon>
        <taxon>Shuttleworthella</taxon>
    </lineage>
</organism>
<gene>
    <name evidence="1" type="ORF">GCWU000342_01027</name>
</gene>
<dbReference type="InterPro" id="IPR006944">
    <property type="entry name" value="Phage/GTA_portal"/>
</dbReference>
<evidence type="ECO:0000313" key="2">
    <source>
        <dbReference type="Proteomes" id="UP000003494"/>
    </source>
</evidence>
<dbReference type="Proteomes" id="UP000003494">
    <property type="component" value="Unassembled WGS sequence"/>
</dbReference>
<dbReference type="EMBL" id="ACIP02000002">
    <property type="protein sequence ID" value="EEP28219.1"/>
    <property type="molecule type" value="Genomic_DNA"/>
</dbReference>
<dbReference type="Pfam" id="PF04860">
    <property type="entry name" value="Phage_portal"/>
    <property type="match status" value="1"/>
</dbReference>
<protein>
    <submittedName>
        <fullName evidence="1">Phage portal protein, HK97 family</fullName>
    </submittedName>
</protein>
<dbReference type="RefSeq" id="WP_006906038.1">
    <property type="nucleotide sequence ID" value="NZ_GG665866.1"/>
</dbReference>
<name>C4GAS6_9FIRM</name>
<dbReference type="AlphaFoldDB" id="C4GAS6"/>
<accession>C4GAS6</accession>
<keyword evidence="2" id="KW-1185">Reference proteome</keyword>
<dbReference type="HOGENOM" id="CLU_054194_0_0_9"/>